<dbReference type="PANTHER" id="PTHR45663:SF11">
    <property type="entry name" value="GEO12009P1"/>
    <property type="match status" value="1"/>
</dbReference>
<evidence type="ECO:0000256" key="2">
    <source>
        <dbReference type="ARBA" id="ARBA00022982"/>
    </source>
</evidence>
<dbReference type="PROSITE" id="PS51352">
    <property type="entry name" value="THIOREDOXIN_2"/>
    <property type="match status" value="1"/>
</dbReference>
<dbReference type="GO" id="GO:0045454">
    <property type="term" value="P:cell redox homeostasis"/>
    <property type="evidence" value="ECO:0007669"/>
    <property type="project" value="TreeGrafter"/>
</dbReference>
<dbReference type="Proteomes" id="UP000284243">
    <property type="component" value="Unassembled WGS sequence"/>
</dbReference>
<evidence type="ECO:0000259" key="6">
    <source>
        <dbReference type="PROSITE" id="PS51352"/>
    </source>
</evidence>
<feature type="signal peptide" evidence="5">
    <location>
        <begin position="1"/>
        <end position="22"/>
    </location>
</feature>
<organism evidence="8 9">
    <name type="scientific">Odoribacter splanchnicus</name>
    <dbReference type="NCBI Taxonomy" id="28118"/>
    <lineage>
        <taxon>Bacteria</taxon>
        <taxon>Pseudomonadati</taxon>
        <taxon>Bacteroidota</taxon>
        <taxon>Bacteroidia</taxon>
        <taxon>Bacteroidales</taxon>
        <taxon>Odoribacteraceae</taxon>
        <taxon>Odoribacter</taxon>
    </lineage>
</organism>
<dbReference type="PANTHER" id="PTHR45663">
    <property type="entry name" value="GEO12009P1"/>
    <property type="match status" value="1"/>
</dbReference>
<dbReference type="GO" id="GO:0005829">
    <property type="term" value="C:cytosol"/>
    <property type="evidence" value="ECO:0007669"/>
    <property type="project" value="TreeGrafter"/>
</dbReference>
<dbReference type="InterPro" id="IPR013766">
    <property type="entry name" value="Thioredoxin_domain"/>
</dbReference>
<dbReference type="InterPro" id="IPR036249">
    <property type="entry name" value="Thioredoxin-like_sf"/>
</dbReference>
<feature type="domain" description="Thioredoxin" evidence="6">
    <location>
        <begin position="17"/>
        <end position="139"/>
    </location>
</feature>
<dbReference type="Proteomes" id="UP001212263">
    <property type="component" value="Unassembled WGS sequence"/>
</dbReference>
<reference evidence="7" key="2">
    <citation type="submission" date="2023-01" db="EMBL/GenBank/DDBJ databases">
        <title>Human gut microbiome strain richness.</title>
        <authorList>
            <person name="Chen-Liaw A."/>
        </authorList>
    </citation>
    <scope>NUCLEOTIDE SEQUENCE</scope>
    <source>
        <strain evidence="7">RTP21484st1_B7_RTP21484_190118</strain>
    </source>
</reference>
<dbReference type="GO" id="GO:0015035">
    <property type="term" value="F:protein-disulfide reductase activity"/>
    <property type="evidence" value="ECO:0007669"/>
    <property type="project" value="TreeGrafter"/>
</dbReference>
<reference evidence="8 9" key="1">
    <citation type="submission" date="2018-08" db="EMBL/GenBank/DDBJ databases">
        <title>A genome reference for cultivated species of the human gut microbiota.</title>
        <authorList>
            <person name="Zou Y."/>
            <person name="Xue W."/>
            <person name="Luo G."/>
        </authorList>
    </citation>
    <scope>NUCLEOTIDE SEQUENCE [LARGE SCALE GENOMIC DNA]</scope>
    <source>
        <strain evidence="8 9">AF16-14</strain>
    </source>
</reference>
<evidence type="ECO:0000256" key="5">
    <source>
        <dbReference type="SAM" id="SignalP"/>
    </source>
</evidence>
<dbReference type="InterPro" id="IPR017937">
    <property type="entry name" value="Thioredoxin_CS"/>
</dbReference>
<keyword evidence="5" id="KW-0732">Signal</keyword>
<comment type="caution">
    <text evidence="8">The sequence shown here is derived from an EMBL/GenBank/DDBJ whole genome shotgun (WGS) entry which is preliminary data.</text>
</comment>
<dbReference type="RefSeq" id="WP_046406005.1">
    <property type="nucleotide sequence ID" value="NZ_CABJFF010000023.1"/>
</dbReference>
<dbReference type="SUPFAM" id="SSF52833">
    <property type="entry name" value="Thioredoxin-like"/>
    <property type="match status" value="1"/>
</dbReference>
<keyword evidence="2" id="KW-0249">Electron transport</keyword>
<evidence type="ECO:0000256" key="4">
    <source>
        <dbReference type="ARBA" id="ARBA00023284"/>
    </source>
</evidence>
<dbReference type="AlphaFoldDB" id="A0A1Y3ZU06"/>
<evidence type="ECO:0000313" key="7">
    <source>
        <dbReference type="EMBL" id="MDB9224786.1"/>
    </source>
</evidence>
<dbReference type="EMBL" id="JAQMRD010000031">
    <property type="protein sequence ID" value="MDB9224786.1"/>
    <property type="molecule type" value="Genomic_DNA"/>
</dbReference>
<name>A0A1Y3ZU06_9BACT</name>
<evidence type="ECO:0000313" key="8">
    <source>
        <dbReference type="EMBL" id="RGU59048.1"/>
    </source>
</evidence>
<evidence type="ECO:0000256" key="3">
    <source>
        <dbReference type="ARBA" id="ARBA00023157"/>
    </source>
</evidence>
<keyword evidence="3" id="KW-1015">Disulfide bond</keyword>
<feature type="chain" id="PRO_5042691664" evidence="5">
    <location>
        <begin position="23"/>
        <end position="142"/>
    </location>
</feature>
<keyword evidence="1" id="KW-0813">Transport</keyword>
<accession>A0A1Y3ZU06</accession>
<proteinExistence type="predicted"/>
<dbReference type="Pfam" id="PF00085">
    <property type="entry name" value="Thioredoxin"/>
    <property type="match status" value="1"/>
</dbReference>
<dbReference type="EMBL" id="QRYC01000001">
    <property type="protein sequence ID" value="RGU59048.1"/>
    <property type="molecule type" value="Genomic_DNA"/>
</dbReference>
<evidence type="ECO:0000313" key="9">
    <source>
        <dbReference type="Proteomes" id="UP000284243"/>
    </source>
</evidence>
<dbReference type="PROSITE" id="PS00194">
    <property type="entry name" value="THIOREDOXIN_1"/>
    <property type="match status" value="1"/>
</dbReference>
<sequence>MKKTWILLLIFFSAGILSYADAQSVKNLNTKEFKVQIWDFEKNKDWKYLGDKPAIIDMYATWCPPCKKLSPILEEIQKEYGDKLQIYKVDVDKEPALAQLFNASSIPLMLFIPENGKPFTVTGLRPKEQITDIINEKLEVKK</sequence>
<dbReference type="Gene3D" id="3.40.30.10">
    <property type="entry name" value="Glutaredoxin"/>
    <property type="match status" value="1"/>
</dbReference>
<protein>
    <submittedName>
        <fullName evidence="8">Thiol reductase thioredoxin</fullName>
    </submittedName>
    <submittedName>
        <fullName evidence="7">Thioredoxin domain-containing protein</fullName>
    </submittedName>
</protein>
<evidence type="ECO:0000256" key="1">
    <source>
        <dbReference type="ARBA" id="ARBA00022448"/>
    </source>
</evidence>
<keyword evidence="4" id="KW-0676">Redox-active center</keyword>
<gene>
    <name evidence="8" type="ORF">DWW57_01260</name>
    <name evidence="7" type="ORF">PN645_17555</name>
</gene>
<dbReference type="CDD" id="cd02947">
    <property type="entry name" value="TRX_family"/>
    <property type="match status" value="1"/>
</dbReference>